<evidence type="ECO:0000313" key="6">
    <source>
        <dbReference type="Proteomes" id="UP001214628"/>
    </source>
</evidence>
<feature type="compositionally biased region" description="Acidic residues" evidence="2">
    <location>
        <begin position="244"/>
        <end position="253"/>
    </location>
</feature>
<feature type="compositionally biased region" description="Polar residues" evidence="2">
    <location>
        <begin position="142"/>
        <end position="154"/>
    </location>
</feature>
<proteinExistence type="predicted"/>
<feature type="compositionally biased region" description="Polar residues" evidence="2">
    <location>
        <begin position="498"/>
        <end position="509"/>
    </location>
</feature>
<feature type="compositionally biased region" description="Basic and acidic residues" evidence="2">
    <location>
        <begin position="218"/>
        <end position="234"/>
    </location>
</feature>
<feature type="region of interest" description="Disordered" evidence="2">
    <location>
        <begin position="1"/>
        <end position="34"/>
    </location>
</feature>
<feature type="region of interest" description="Disordered" evidence="2">
    <location>
        <begin position="76"/>
        <end position="269"/>
    </location>
</feature>
<feature type="domain" description="Hpc2-related" evidence="3">
    <location>
        <begin position="347"/>
        <end position="397"/>
    </location>
</feature>
<dbReference type="AlphaFoldDB" id="A0AAF0JKF0"/>
<feature type="compositionally biased region" description="Acidic residues" evidence="2">
    <location>
        <begin position="653"/>
        <end position="676"/>
    </location>
</feature>
<keyword evidence="6" id="KW-1185">Reference proteome</keyword>
<feature type="compositionally biased region" description="Polar residues" evidence="2">
    <location>
        <begin position="92"/>
        <end position="123"/>
    </location>
</feature>
<feature type="region of interest" description="Disordered" evidence="2">
    <location>
        <begin position="441"/>
        <end position="519"/>
    </location>
</feature>
<feature type="compositionally biased region" description="Basic and acidic residues" evidence="2">
    <location>
        <begin position="634"/>
        <end position="644"/>
    </location>
</feature>
<dbReference type="InterPro" id="IPR014840">
    <property type="entry name" value="HRD"/>
</dbReference>
<evidence type="ECO:0008006" key="7">
    <source>
        <dbReference type="Google" id="ProtNLM"/>
    </source>
</evidence>
<feature type="compositionally biased region" description="Polar residues" evidence="2">
    <location>
        <begin position="190"/>
        <end position="212"/>
    </location>
</feature>
<dbReference type="Pfam" id="PF08729">
    <property type="entry name" value="HUN"/>
    <property type="match status" value="1"/>
</dbReference>
<evidence type="ECO:0000256" key="1">
    <source>
        <dbReference type="ARBA" id="ARBA00022553"/>
    </source>
</evidence>
<feature type="domain" description="Ubinuclein middle" evidence="4">
    <location>
        <begin position="522"/>
        <end position="746"/>
    </location>
</feature>
<feature type="compositionally biased region" description="Polar residues" evidence="2">
    <location>
        <begin position="451"/>
        <end position="467"/>
    </location>
</feature>
<protein>
    <recommendedName>
        <fullName evidence="7">Ubinuclein middle domain-containing protein</fullName>
    </recommendedName>
</protein>
<name>A0AAF0JKF0_9BASI</name>
<dbReference type="Pfam" id="PF14075">
    <property type="entry name" value="UBN_AB"/>
    <property type="match status" value="1"/>
</dbReference>
<feature type="region of interest" description="Disordered" evidence="2">
    <location>
        <begin position="628"/>
        <end position="687"/>
    </location>
</feature>
<sequence length="760" mass="84753">MVDSSVNESSMQIDACPQESTSTETSADENGMRVSVSNEAMRVDVPTSQAYSNHPQECAESLGSSLVMNEKNDHQIPSTIMDEPAPNDTHESSTTMENVTINDTSNNNEFIQPSQVTVTSSEVPNVPTPTPSTRPDAVSVLPTESSINGASSPHNKSEARTEADKKKNTSSQSSGKSQPRRVALQAVPAQDTQPTPYNSSEPNDLVKSQSDPASCVADPEKQDGQEEHANDNASRKRPRSSSPENEDDDEDGAEQSALPRPTIRLKVEVKPGSLSKSDYLAAIPELSVEQLETKFPAWANWYRSTYMEAQESYTGYQSVGFSQQELEGLGDLAKLLQKYPPQSSGNGQRKRRLDEYDVGSYDTKDPFVDDSELGLDEPTHIVKTRSDGFYVAQGSIQLARAKSNQLASRSASAFQSSIKSSTFGGTWAGYARQTNKLLAKRAAKRKPQTPLPSTTHQQATNSNVQPSDTDHESGTEKSNDNIVEESKIAAPPEPSLNMPKSQPAPSNNTDKSEKKKNKYPVEPVHPQLQEMFDHLKVLVQRANFAVKTKFPPELKPPLIDTAKVAVELGEYNDNFFNYLPSIFPYNRFTMMKLTKREFFHKHMEYYRELQEEQLDDLYNLIQSSFPQQAAEYAQRQEKDAEKSDSGAGTNDEPSMESMDDGKDDDEEKEEDDDDREVDLTTRDEGLGMNDTGHMRRFRWNDEMREHLFTIVTVENAMSEIRNEKLKLENSPDTYSEINARKALYKRNTALSGNDETVKLC</sequence>
<feature type="compositionally biased region" description="Polar residues" evidence="2">
    <location>
        <begin position="1"/>
        <end position="25"/>
    </location>
</feature>
<dbReference type="Proteomes" id="UP001214628">
    <property type="component" value="Chromosome 2"/>
</dbReference>
<feature type="compositionally biased region" description="Basic and acidic residues" evidence="2">
    <location>
        <begin position="468"/>
        <end position="487"/>
    </location>
</feature>
<organism evidence="5 6">
    <name type="scientific">Malassezia psittaci</name>
    <dbReference type="NCBI Taxonomy" id="1821823"/>
    <lineage>
        <taxon>Eukaryota</taxon>
        <taxon>Fungi</taxon>
        <taxon>Dikarya</taxon>
        <taxon>Basidiomycota</taxon>
        <taxon>Ustilaginomycotina</taxon>
        <taxon>Malasseziomycetes</taxon>
        <taxon>Malasseziales</taxon>
        <taxon>Malasseziaceae</taxon>
        <taxon>Malassezia</taxon>
    </lineage>
</organism>
<evidence type="ECO:0000313" key="5">
    <source>
        <dbReference type="EMBL" id="WFD43336.1"/>
    </source>
</evidence>
<evidence type="ECO:0000259" key="4">
    <source>
        <dbReference type="Pfam" id="PF14075"/>
    </source>
</evidence>
<feature type="compositionally biased region" description="Basic and acidic residues" evidence="2">
    <location>
        <begin position="155"/>
        <end position="167"/>
    </location>
</feature>
<keyword evidence="1" id="KW-0597">Phosphoprotein</keyword>
<accession>A0AAF0JKF0</accession>
<gene>
    <name evidence="5" type="ORF">MPSI1_001997</name>
</gene>
<evidence type="ECO:0000259" key="3">
    <source>
        <dbReference type="Pfam" id="PF08729"/>
    </source>
</evidence>
<evidence type="ECO:0000256" key="2">
    <source>
        <dbReference type="SAM" id="MobiDB-lite"/>
    </source>
</evidence>
<dbReference type="EMBL" id="CP118376">
    <property type="protein sequence ID" value="WFD43336.1"/>
    <property type="molecule type" value="Genomic_DNA"/>
</dbReference>
<dbReference type="InterPro" id="IPR026947">
    <property type="entry name" value="UBN_middle_dom"/>
</dbReference>
<reference evidence="5" key="1">
    <citation type="submission" date="2023-02" db="EMBL/GenBank/DDBJ databases">
        <title>Mating type loci evolution in Malassezia.</title>
        <authorList>
            <person name="Coelho M.A."/>
        </authorList>
    </citation>
    <scope>NUCLEOTIDE SEQUENCE</scope>
    <source>
        <strain evidence="5">CBS 14136</strain>
    </source>
</reference>